<accession>A0A650EN42</accession>
<organism evidence="2">
    <name type="scientific">uncultured Bacillota bacterium</name>
    <dbReference type="NCBI Taxonomy" id="344338"/>
    <lineage>
        <taxon>Bacteria</taxon>
        <taxon>Bacillati</taxon>
        <taxon>Bacillota</taxon>
        <taxon>environmental samples</taxon>
    </lineage>
</organism>
<dbReference type="EMBL" id="MN577573">
    <property type="protein sequence ID" value="QGT51036.1"/>
    <property type="molecule type" value="Genomic_DNA"/>
</dbReference>
<name>A0A650EN42_9FIRM</name>
<evidence type="ECO:0000256" key="1">
    <source>
        <dbReference type="SAM" id="MobiDB-lite"/>
    </source>
</evidence>
<reference evidence="2" key="1">
    <citation type="journal article" date="2020" name="J. ISSAAS">
        <title>Lactobacilli and other gastrointestinal microbiota of Peromyscus leucopus, reservoir host for agents of Lyme disease and other zoonoses in North America.</title>
        <authorList>
            <person name="Milovic A."/>
            <person name="Bassam K."/>
            <person name="Shao H."/>
            <person name="Chatzistamou I."/>
            <person name="Tufts D.M."/>
            <person name="Diuk-Wasser M."/>
            <person name="Barbour A.G."/>
        </authorList>
    </citation>
    <scope>NUCLEOTIDE SEQUENCE</scope>
    <source>
        <strain evidence="2">LL40</strain>
    </source>
</reference>
<sequence>MSNNTNKPHSKSKTVKPGDIKGKIEVPDTRKRKDGPGGN</sequence>
<evidence type="ECO:0000313" key="2">
    <source>
        <dbReference type="EMBL" id="QGT51036.1"/>
    </source>
</evidence>
<feature type="region of interest" description="Disordered" evidence="1">
    <location>
        <begin position="1"/>
        <end position="39"/>
    </location>
</feature>
<feature type="compositionally biased region" description="Basic and acidic residues" evidence="1">
    <location>
        <begin position="16"/>
        <end position="39"/>
    </location>
</feature>
<proteinExistence type="predicted"/>
<protein>
    <submittedName>
        <fullName evidence="2">Uncharacterized protein</fullName>
    </submittedName>
</protein>
<dbReference type="AlphaFoldDB" id="A0A650EN42"/>
<gene>
    <name evidence="2" type="ORF">Firmicute1046_1120</name>
</gene>